<feature type="compositionally biased region" description="Polar residues" evidence="1">
    <location>
        <begin position="249"/>
        <end position="265"/>
    </location>
</feature>
<dbReference type="Proteomes" id="UP001515480">
    <property type="component" value="Unassembled WGS sequence"/>
</dbReference>
<gene>
    <name evidence="3" type="ORF">AB1Y20_007782</name>
</gene>
<name>A0AB34IUR9_PRYPA</name>
<comment type="caution">
    <text evidence="3">The sequence shown here is derived from an EMBL/GenBank/DDBJ whole genome shotgun (WGS) entry which is preliminary data.</text>
</comment>
<evidence type="ECO:0000313" key="3">
    <source>
        <dbReference type="EMBL" id="KAL1506918.1"/>
    </source>
</evidence>
<dbReference type="AlphaFoldDB" id="A0AB34IUR9"/>
<dbReference type="PANTHER" id="PTHR39299">
    <property type="entry name" value="TRANSMEMBRANE PROTEIN"/>
    <property type="match status" value="1"/>
</dbReference>
<accession>A0AB34IUR9</accession>
<feature type="transmembrane region" description="Helical" evidence="2">
    <location>
        <begin position="40"/>
        <end position="59"/>
    </location>
</feature>
<evidence type="ECO:0000256" key="1">
    <source>
        <dbReference type="SAM" id="MobiDB-lite"/>
    </source>
</evidence>
<evidence type="ECO:0000313" key="4">
    <source>
        <dbReference type="Proteomes" id="UP001515480"/>
    </source>
</evidence>
<keyword evidence="4" id="KW-1185">Reference proteome</keyword>
<feature type="region of interest" description="Disordered" evidence="1">
    <location>
        <begin position="201"/>
        <end position="265"/>
    </location>
</feature>
<sequence length="265" mass="28402">MRGVESRSRHVPDATRSWWISQRGRGMQARTVPLPAAGRAFVPSVLVHTLATVGLNLALCLGADCMLLLELGLSALVAVFVAYFAIEAVRTENQYQLFAYLGLSTAFVPLYVVPLAGGGGALHTAAIAVAAAFYSINGGLALLTYRGAGDMAGFGWRVYKKVGADPVLVGCYRTYQQFCSTLKLDWLAQAHPSNIIHHPASQHTHTHLMAHTAPPPHSTTSTAHASHPLKHNTPPSLSPHTLTPHGTHCPTSLQHLHNAHLTPQT</sequence>
<protein>
    <submittedName>
        <fullName evidence="3">Uncharacterized protein</fullName>
    </submittedName>
</protein>
<feature type="transmembrane region" description="Helical" evidence="2">
    <location>
        <begin position="97"/>
        <end position="116"/>
    </location>
</feature>
<proteinExistence type="predicted"/>
<keyword evidence="2" id="KW-0472">Membrane</keyword>
<evidence type="ECO:0000256" key="2">
    <source>
        <dbReference type="SAM" id="Phobius"/>
    </source>
</evidence>
<keyword evidence="2" id="KW-1133">Transmembrane helix</keyword>
<dbReference type="PANTHER" id="PTHR39299:SF1">
    <property type="entry name" value="TRANSMEMBRANE PROTEIN"/>
    <property type="match status" value="1"/>
</dbReference>
<organism evidence="3 4">
    <name type="scientific">Prymnesium parvum</name>
    <name type="common">Toxic golden alga</name>
    <dbReference type="NCBI Taxonomy" id="97485"/>
    <lineage>
        <taxon>Eukaryota</taxon>
        <taxon>Haptista</taxon>
        <taxon>Haptophyta</taxon>
        <taxon>Prymnesiophyceae</taxon>
        <taxon>Prymnesiales</taxon>
        <taxon>Prymnesiaceae</taxon>
        <taxon>Prymnesium</taxon>
    </lineage>
</organism>
<reference evidence="3 4" key="1">
    <citation type="journal article" date="2024" name="Science">
        <title>Giant polyketide synthase enzymes in the biosynthesis of giant marine polyether toxins.</title>
        <authorList>
            <person name="Fallon T.R."/>
            <person name="Shende V.V."/>
            <person name="Wierzbicki I.H."/>
            <person name="Pendleton A.L."/>
            <person name="Watervoot N.F."/>
            <person name="Auber R.P."/>
            <person name="Gonzalez D.J."/>
            <person name="Wisecaver J.H."/>
            <person name="Moore B.S."/>
        </authorList>
    </citation>
    <scope>NUCLEOTIDE SEQUENCE [LARGE SCALE GENOMIC DNA]</scope>
    <source>
        <strain evidence="3 4">12B1</strain>
    </source>
</reference>
<keyword evidence="2" id="KW-0812">Transmembrane</keyword>
<feature type="transmembrane region" description="Helical" evidence="2">
    <location>
        <begin position="122"/>
        <end position="143"/>
    </location>
</feature>
<feature type="transmembrane region" description="Helical" evidence="2">
    <location>
        <begin position="65"/>
        <end position="85"/>
    </location>
</feature>
<dbReference type="EMBL" id="JBGBPQ010000018">
    <property type="protein sequence ID" value="KAL1506918.1"/>
    <property type="molecule type" value="Genomic_DNA"/>
</dbReference>
<feature type="compositionally biased region" description="Low complexity" evidence="1">
    <location>
        <begin position="233"/>
        <end position="245"/>
    </location>
</feature>